<dbReference type="SUPFAM" id="SSF50249">
    <property type="entry name" value="Nucleic acid-binding proteins"/>
    <property type="match status" value="1"/>
</dbReference>
<dbReference type="EMBL" id="KQ085888">
    <property type="protein sequence ID" value="KLO19268.1"/>
    <property type="molecule type" value="Genomic_DNA"/>
</dbReference>
<evidence type="ECO:0000313" key="2">
    <source>
        <dbReference type="EMBL" id="KLO19268.1"/>
    </source>
</evidence>
<reference evidence="2 3" key="1">
    <citation type="submission" date="2015-04" db="EMBL/GenBank/DDBJ databases">
        <title>Complete genome sequence of Schizopora paradoxa KUC8140, a cosmopolitan wood degrader in East Asia.</title>
        <authorList>
            <consortium name="DOE Joint Genome Institute"/>
            <person name="Min B."/>
            <person name="Park H."/>
            <person name="Jang Y."/>
            <person name="Kim J.-J."/>
            <person name="Kim K.H."/>
            <person name="Pangilinan J."/>
            <person name="Lipzen A."/>
            <person name="Riley R."/>
            <person name="Grigoriev I.V."/>
            <person name="Spatafora J.W."/>
            <person name="Choi I.-G."/>
        </authorList>
    </citation>
    <scope>NUCLEOTIDE SEQUENCE [LARGE SCALE GENOMIC DNA]</scope>
    <source>
        <strain evidence="2 3">KUC8140</strain>
    </source>
</reference>
<keyword evidence="3" id="KW-1185">Reference proteome</keyword>
<accession>A0A0H2SC05</accession>
<dbReference type="AlphaFoldDB" id="A0A0H2SC05"/>
<name>A0A0H2SC05_9AGAM</name>
<feature type="compositionally biased region" description="Basic and acidic residues" evidence="1">
    <location>
        <begin position="275"/>
        <end position="290"/>
    </location>
</feature>
<dbReference type="InParanoid" id="A0A0H2SC05"/>
<organism evidence="2 3">
    <name type="scientific">Schizopora paradoxa</name>
    <dbReference type="NCBI Taxonomy" id="27342"/>
    <lineage>
        <taxon>Eukaryota</taxon>
        <taxon>Fungi</taxon>
        <taxon>Dikarya</taxon>
        <taxon>Basidiomycota</taxon>
        <taxon>Agaricomycotina</taxon>
        <taxon>Agaricomycetes</taxon>
        <taxon>Hymenochaetales</taxon>
        <taxon>Schizoporaceae</taxon>
        <taxon>Schizopora</taxon>
    </lineage>
</organism>
<dbReference type="STRING" id="27342.A0A0H2SC05"/>
<feature type="compositionally biased region" description="Polar residues" evidence="1">
    <location>
        <begin position="301"/>
        <end position="314"/>
    </location>
</feature>
<gene>
    <name evidence="2" type="ORF">SCHPADRAFT_993028</name>
</gene>
<evidence type="ECO:0000313" key="3">
    <source>
        <dbReference type="Proteomes" id="UP000053477"/>
    </source>
</evidence>
<dbReference type="GO" id="GO:0000783">
    <property type="term" value="C:nuclear telomere cap complex"/>
    <property type="evidence" value="ECO:0007669"/>
    <property type="project" value="TreeGrafter"/>
</dbReference>
<sequence>MKRPANAAHLSTENPRPFKTTRTLNLTEYFSDAQFEVPWLEIPEVVKDSREDADDEPGWIIGTVSMMWPNVRDPKIMIQDSLEKQLEIKLTKSSAKLLDLGFKDTIKISLQHAQVESRRGASSSSKLPFLLSFPGNITVMYVLKHGNSDLDGTVIDTLKREDQLQEDWYGTPAPLSVNGDMDVDLKVLRSQAASPASGPTRALSDAPSSPLDGSFPTSPVPKLSRTNCLTSPSTPAPITPSPNEASQVREASSPLPPRPERVADGVFLSETIPPDFHEEDRRPTSKRAEDAQPNVKGRQPLNGTDLNQKPNGVESTRHPEAKKEKKKKSKKSRYKEGNQKPASPAPPPPPQRNPALDMEPGLKTPMSIYPDLASVRVGWHSVIGVVVTDFQPQVGKGGNPFVTLELVDPSNISDRPLKVTCFTNKHDIFLPPARKNHIVLVRGIKVSEWRGNLNGAVYADRMKWVAFDPSTGRFYHAELGGISKSDADLGPNFDPFYMPVDAEIDYFVKLGQWWRAYTEDDQRPVVVCQPSTPREHKLIGEMDSNQFFDATVEIVRNDHNRDVQQYCLLISDYSPHPQLHSAGYMGQYAIQCLTDRLPKEDLAAMDAGTYWSVKNVRLKYGRIGTLECDFYDVKLKQLSEESASVNARLAELLKRKQDYLTMCPHEDPSKTPDSGLAIVSALKEHGCYDIIAELAYSCNDVDKCTDLYVTDYSRNPTPSFIPDRVYKKISDRPIFVIGVFGDRHIVRDLDPDSTYLFKDVKVVRNEFGKIKGKINYADKNIIKVSKRSNQESVISALKALEQRKDRLYASQPIPTMGNDTSSSLRHRHVDQETTTGGIRAVRASGKCPNKFRIRARIVDYHPFELFDFSAQRCKKCKKEISIKLRACVDCDDVSRSLSEWYFRFFLRLKDENGDHLVISVCDEAKDFLGGLNPSDLRADAASLKTLTDRLKKICKPVIDYHDGVEEQPGLESPLLDICIKSWPITVEEVPKRAYAVTGCEIVV</sequence>
<dbReference type="InterPro" id="IPR012340">
    <property type="entry name" value="NA-bd_OB-fold"/>
</dbReference>
<protein>
    <recommendedName>
        <fullName evidence="4">Protection of telomeres protein 1</fullName>
    </recommendedName>
</protein>
<dbReference type="GO" id="GO:0016233">
    <property type="term" value="P:telomere capping"/>
    <property type="evidence" value="ECO:0007669"/>
    <property type="project" value="TreeGrafter"/>
</dbReference>
<dbReference type="Proteomes" id="UP000053477">
    <property type="component" value="Unassembled WGS sequence"/>
</dbReference>
<evidence type="ECO:0000256" key="1">
    <source>
        <dbReference type="SAM" id="MobiDB-lite"/>
    </source>
</evidence>
<dbReference type="OrthoDB" id="2186770at2759"/>
<dbReference type="PANTHER" id="PTHR14513">
    <property type="entry name" value="PROTECTION OF TELOMERES 1"/>
    <property type="match status" value="1"/>
</dbReference>
<proteinExistence type="predicted"/>
<dbReference type="GO" id="GO:0010521">
    <property type="term" value="F:telomerase inhibitor activity"/>
    <property type="evidence" value="ECO:0007669"/>
    <property type="project" value="TreeGrafter"/>
</dbReference>
<dbReference type="Gene3D" id="2.40.50.140">
    <property type="entry name" value="Nucleic acid-binding proteins"/>
    <property type="match status" value="4"/>
</dbReference>
<feature type="compositionally biased region" description="Basic residues" evidence="1">
    <location>
        <begin position="324"/>
        <end position="333"/>
    </location>
</feature>
<feature type="region of interest" description="Disordered" evidence="1">
    <location>
        <begin position="191"/>
        <end position="362"/>
    </location>
</feature>
<dbReference type="PANTHER" id="PTHR14513:SF0">
    <property type="entry name" value="PROTECTION OF TELOMERES PROTEIN 1"/>
    <property type="match status" value="1"/>
</dbReference>
<evidence type="ECO:0008006" key="4">
    <source>
        <dbReference type="Google" id="ProtNLM"/>
    </source>
</evidence>
<dbReference type="InterPro" id="IPR028389">
    <property type="entry name" value="POT1"/>
</dbReference>
<dbReference type="GO" id="GO:0032210">
    <property type="term" value="P:regulation of telomere maintenance via telomerase"/>
    <property type="evidence" value="ECO:0007669"/>
    <property type="project" value="TreeGrafter"/>
</dbReference>
<feature type="compositionally biased region" description="Pro residues" evidence="1">
    <location>
        <begin position="343"/>
        <end position="352"/>
    </location>
</feature>
<dbReference type="GO" id="GO:0098505">
    <property type="term" value="F:G-rich strand telomeric DNA binding"/>
    <property type="evidence" value="ECO:0007669"/>
    <property type="project" value="TreeGrafter"/>
</dbReference>